<feature type="domain" description="4Fe-4S ferredoxin-type" evidence="7">
    <location>
        <begin position="66"/>
        <end position="95"/>
    </location>
</feature>
<dbReference type="Pfam" id="PF02906">
    <property type="entry name" value="Fe_hyd_lg_C"/>
    <property type="match status" value="1"/>
</dbReference>
<evidence type="ECO:0000256" key="1">
    <source>
        <dbReference type="ARBA" id="ARBA00006596"/>
    </source>
</evidence>
<dbReference type="eggNOG" id="KOG2439">
    <property type="taxonomic scope" value="Eukaryota"/>
</dbReference>
<accession>A2D900</accession>
<dbReference type="AlphaFoldDB" id="A2D900"/>
<keyword evidence="6" id="KW-0411">Iron-sulfur</keyword>
<dbReference type="VEuPathDB" id="TrichDB:TVAG_182620"/>
<dbReference type="GO" id="GO:0005506">
    <property type="term" value="F:iron ion binding"/>
    <property type="evidence" value="ECO:0007669"/>
    <property type="project" value="InterPro"/>
</dbReference>
<dbReference type="FunFam" id="3.30.70.20:FF:000035">
    <property type="entry name" value="Iron hydrogenase 1"/>
    <property type="match status" value="1"/>
</dbReference>
<dbReference type="InterPro" id="IPR009016">
    <property type="entry name" value="Fe_hydrogenase"/>
</dbReference>
<dbReference type="InterPro" id="IPR050340">
    <property type="entry name" value="Cytosolic_Fe-S_CAF"/>
</dbReference>
<protein>
    <submittedName>
        <fullName evidence="8">TvhydB protein, putative</fullName>
    </submittedName>
</protein>
<reference evidence="8" key="1">
    <citation type="submission" date="2006-10" db="EMBL/GenBank/DDBJ databases">
        <authorList>
            <person name="Amadeo P."/>
            <person name="Zhao Q."/>
            <person name="Wortman J."/>
            <person name="Fraser-Liggett C."/>
            <person name="Carlton J."/>
        </authorList>
    </citation>
    <scope>NUCLEOTIDE SEQUENCE</scope>
    <source>
        <strain evidence="8">G3</strain>
    </source>
</reference>
<keyword evidence="3" id="KW-0479">Metal-binding</keyword>
<evidence type="ECO:0000259" key="7">
    <source>
        <dbReference type="PROSITE" id="PS51379"/>
    </source>
</evidence>
<dbReference type="InterPro" id="IPR017896">
    <property type="entry name" value="4Fe4S_Fe-S-bd"/>
</dbReference>
<dbReference type="PANTHER" id="PTHR11615">
    <property type="entry name" value="NITRATE, FORMATE, IRON DEHYDROGENASE"/>
    <property type="match status" value="1"/>
</dbReference>
<dbReference type="InterPro" id="IPR003149">
    <property type="entry name" value="Fe_hydrogenase_ssu"/>
</dbReference>
<dbReference type="SUPFAM" id="SSF54862">
    <property type="entry name" value="4Fe-4S ferredoxins"/>
    <property type="match status" value="1"/>
</dbReference>
<keyword evidence="4" id="KW-0677">Repeat</keyword>
<dbReference type="InterPro" id="IPR036991">
    <property type="entry name" value="Fe_hydrogenase_ssu_sf"/>
</dbReference>
<dbReference type="FunCoup" id="A2D900">
    <property type="interactions" value="59"/>
</dbReference>
<organism evidence="8 9">
    <name type="scientific">Trichomonas vaginalis (strain ATCC PRA-98 / G3)</name>
    <dbReference type="NCBI Taxonomy" id="412133"/>
    <lineage>
        <taxon>Eukaryota</taxon>
        <taxon>Metamonada</taxon>
        <taxon>Parabasalia</taxon>
        <taxon>Trichomonadida</taxon>
        <taxon>Trichomonadidae</taxon>
        <taxon>Trichomonas</taxon>
    </lineage>
</organism>
<keyword evidence="2" id="KW-0004">4Fe-4S</keyword>
<name>A2D900_TRIV3</name>
<dbReference type="InterPro" id="IPR013352">
    <property type="entry name" value="Fe_hydrogenase_subset"/>
</dbReference>
<comment type="similarity">
    <text evidence="1">Belongs to the NARF family.</text>
</comment>
<dbReference type="PROSITE" id="PS00198">
    <property type="entry name" value="4FE4S_FER_1"/>
    <property type="match status" value="1"/>
</dbReference>
<dbReference type="InParanoid" id="A2D900"/>
<evidence type="ECO:0000256" key="5">
    <source>
        <dbReference type="ARBA" id="ARBA00023004"/>
    </source>
</evidence>
<proteinExistence type="inferred from homology"/>
<sequence>MLASSSRAAANIRWVDTSHNAIAFDMHKCINCQACVRACKNVAGQSVLKSVKINEGKKKGVVQTVTGKLLAETNCIGCGQCTLVCPTQAIHEKDALKQMNNIFKNKGDRILVCQIAPAIRINMAEGLGVPVGTVSTGKVVTALKRLGFDYVFDTNFGADLTIVEEATELLQRLNDPKAVLPMFTSCCPAWVNYVEKSYPQWMPHLSTCRSPIGMLSAVIKNVFPKHIGVDPKRIFSVGIMPCTAKKDEAAREQLMTKSGLHETDLDITSRELAKMIKAAKINFKELPDTELDSPYAMATGGGAIFCATGGVMEAAVRSAYKFATGKELAPIEFVQVRGAEKGIKVGTVDINGREIKVAVAQGVKNAMSLIKKIEEGQDDVKGVVFCEVMACPGGCVGGGGSPRAKTKAAMNKRLDATYRIDRASKYRTPQDNTQLQDLYNAYLGGKFGHGLAHEYFHTHFKPQPIGAKKN</sequence>
<dbReference type="OMA" id="ANHDREC"/>
<evidence type="ECO:0000313" key="9">
    <source>
        <dbReference type="Proteomes" id="UP000001542"/>
    </source>
</evidence>
<dbReference type="KEGG" id="tva:5468585"/>
<dbReference type="Gene3D" id="3.40.950.10">
    <property type="entry name" value="Fe-only Hydrogenase (Larger Subunit), Chain L, domain 3"/>
    <property type="match status" value="1"/>
</dbReference>
<feature type="domain" description="4Fe-4S ferredoxin-type" evidence="7">
    <location>
        <begin position="20"/>
        <end position="49"/>
    </location>
</feature>
<dbReference type="Pfam" id="PF12838">
    <property type="entry name" value="Fer4_7"/>
    <property type="match status" value="1"/>
</dbReference>
<dbReference type="NCBIfam" id="TIGR02512">
    <property type="entry name" value="FeFe_hydrog_A"/>
    <property type="match status" value="1"/>
</dbReference>
<evidence type="ECO:0000256" key="2">
    <source>
        <dbReference type="ARBA" id="ARBA00022485"/>
    </source>
</evidence>
<dbReference type="InterPro" id="IPR017900">
    <property type="entry name" value="4Fe4S_Fe_S_CS"/>
</dbReference>
<dbReference type="Gene3D" id="3.30.70.20">
    <property type="match status" value="1"/>
</dbReference>
<dbReference type="VEuPathDB" id="TrichDB:TVAGG3_0529060"/>
<dbReference type="GO" id="GO:0051539">
    <property type="term" value="F:4 iron, 4 sulfur cluster binding"/>
    <property type="evidence" value="ECO:0007669"/>
    <property type="project" value="UniProtKB-KW"/>
</dbReference>
<dbReference type="OrthoDB" id="10253113at2759"/>
<dbReference type="Gene3D" id="4.10.260.20">
    <property type="entry name" value="Iron hydrogenase, small subunit"/>
    <property type="match status" value="1"/>
</dbReference>
<dbReference type="RefSeq" id="XP_001584012.1">
    <property type="nucleotide sequence ID" value="XM_001583962.1"/>
</dbReference>
<dbReference type="Proteomes" id="UP000001542">
    <property type="component" value="Unassembled WGS sequence"/>
</dbReference>
<gene>
    <name evidence="8" type="ORF">TVAG_182620</name>
</gene>
<dbReference type="Pfam" id="PF02256">
    <property type="entry name" value="Fe_hyd_SSU"/>
    <property type="match status" value="1"/>
</dbReference>
<evidence type="ECO:0000256" key="6">
    <source>
        <dbReference type="ARBA" id="ARBA00023014"/>
    </source>
</evidence>
<dbReference type="PROSITE" id="PS51379">
    <property type="entry name" value="4FE4S_FER_2"/>
    <property type="match status" value="2"/>
</dbReference>
<keyword evidence="9" id="KW-1185">Reference proteome</keyword>
<reference evidence="8" key="2">
    <citation type="journal article" date="2007" name="Science">
        <title>Draft genome sequence of the sexually transmitted pathogen Trichomonas vaginalis.</title>
        <authorList>
            <person name="Carlton J.M."/>
            <person name="Hirt R.P."/>
            <person name="Silva J.C."/>
            <person name="Delcher A.L."/>
            <person name="Schatz M."/>
            <person name="Zhao Q."/>
            <person name="Wortman J.R."/>
            <person name="Bidwell S.L."/>
            <person name="Alsmark U.C.M."/>
            <person name="Besteiro S."/>
            <person name="Sicheritz-Ponten T."/>
            <person name="Noel C.J."/>
            <person name="Dacks J.B."/>
            <person name="Foster P.G."/>
            <person name="Simillion C."/>
            <person name="Van de Peer Y."/>
            <person name="Miranda-Saavedra D."/>
            <person name="Barton G.J."/>
            <person name="Westrop G.D."/>
            <person name="Mueller S."/>
            <person name="Dessi D."/>
            <person name="Fiori P.L."/>
            <person name="Ren Q."/>
            <person name="Paulsen I."/>
            <person name="Zhang H."/>
            <person name="Bastida-Corcuera F.D."/>
            <person name="Simoes-Barbosa A."/>
            <person name="Brown M.T."/>
            <person name="Hayes R.D."/>
            <person name="Mukherjee M."/>
            <person name="Okumura C.Y."/>
            <person name="Schneider R."/>
            <person name="Smith A.J."/>
            <person name="Vanacova S."/>
            <person name="Villalvazo M."/>
            <person name="Haas B.J."/>
            <person name="Pertea M."/>
            <person name="Feldblyum T.V."/>
            <person name="Utterback T.R."/>
            <person name="Shu C.L."/>
            <person name="Osoegawa K."/>
            <person name="de Jong P.J."/>
            <person name="Hrdy I."/>
            <person name="Horvathova L."/>
            <person name="Zubacova Z."/>
            <person name="Dolezal P."/>
            <person name="Malik S.B."/>
            <person name="Logsdon J.M. Jr."/>
            <person name="Henze K."/>
            <person name="Gupta A."/>
            <person name="Wang C.C."/>
            <person name="Dunne R.L."/>
            <person name="Upcroft J.A."/>
            <person name="Upcroft P."/>
            <person name="White O."/>
            <person name="Salzberg S.L."/>
            <person name="Tang P."/>
            <person name="Chiu C.-H."/>
            <person name="Lee Y.-S."/>
            <person name="Embley T.M."/>
            <person name="Coombs G.H."/>
            <person name="Mottram J.C."/>
            <person name="Tachezy J."/>
            <person name="Fraser-Liggett C.M."/>
            <person name="Johnson P.J."/>
        </authorList>
    </citation>
    <scope>NUCLEOTIDE SEQUENCE [LARGE SCALE GENOMIC DNA]</scope>
    <source>
        <strain evidence="8">G3</strain>
    </source>
</reference>
<evidence type="ECO:0000313" key="8">
    <source>
        <dbReference type="EMBL" id="EAY23026.1"/>
    </source>
</evidence>
<dbReference type="GO" id="GO:0008901">
    <property type="term" value="F:ferredoxin hydrogenase activity"/>
    <property type="evidence" value="ECO:0007669"/>
    <property type="project" value="InterPro"/>
</dbReference>
<dbReference type="SMART" id="SM00902">
    <property type="entry name" value="Fe_hyd_SSU"/>
    <property type="match status" value="1"/>
</dbReference>
<dbReference type="InterPro" id="IPR004108">
    <property type="entry name" value="Fe_hydrogenase_lsu_C"/>
</dbReference>
<evidence type="ECO:0000256" key="3">
    <source>
        <dbReference type="ARBA" id="ARBA00022723"/>
    </source>
</evidence>
<evidence type="ECO:0000256" key="4">
    <source>
        <dbReference type="ARBA" id="ARBA00022737"/>
    </source>
</evidence>
<dbReference type="SUPFAM" id="SSF53920">
    <property type="entry name" value="Fe-only hydrogenase"/>
    <property type="match status" value="1"/>
</dbReference>
<keyword evidence="5" id="KW-0408">Iron</keyword>
<dbReference type="Gene3D" id="3.40.50.1780">
    <property type="match status" value="1"/>
</dbReference>
<dbReference type="SMR" id="A2D900"/>
<dbReference type="EMBL" id="DS113180">
    <property type="protein sequence ID" value="EAY23026.1"/>
    <property type="molecule type" value="Genomic_DNA"/>
</dbReference>